<reference evidence="1 2" key="2">
    <citation type="submission" date="2018-03" db="EMBL/GenBank/DDBJ databases">
        <title>The ancient ancestry and fast evolution of plastids.</title>
        <authorList>
            <person name="Moore K.R."/>
            <person name="Magnabosco C."/>
            <person name="Momper L."/>
            <person name="Gold D.A."/>
            <person name="Bosak T."/>
            <person name="Fournier G.P."/>
        </authorList>
    </citation>
    <scope>NUCLEOTIDE SEQUENCE [LARGE SCALE GENOMIC DNA]</scope>
    <source>
        <strain evidence="1 2">ULC18</strain>
    </source>
</reference>
<gene>
    <name evidence="1" type="ORF">C7B82_29650</name>
</gene>
<dbReference type="OrthoDB" id="252872at2"/>
<evidence type="ECO:0000313" key="2">
    <source>
        <dbReference type="Proteomes" id="UP000239576"/>
    </source>
</evidence>
<dbReference type="Gene3D" id="1.20.910.10">
    <property type="entry name" value="Heme oxygenase-like"/>
    <property type="match status" value="1"/>
</dbReference>
<comment type="caution">
    <text evidence="1">The sequence shown here is derived from an EMBL/GenBank/DDBJ whole genome shotgun (WGS) entry which is preliminary data.</text>
</comment>
<dbReference type="InterPro" id="IPR016084">
    <property type="entry name" value="Haem_Oase-like_multi-hlx"/>
</dbReference>
<evidence type="ECO:0000313" key="1">
    <source>
        <dbReference type="EMBL" id="PSB23699.1"/>
    </source>
</evidence>
<dbReference type="AlphaFoldDB" id="A0A2T1DT67"/>
<dbReference type="Proteomes" id="UP000239576">
    <property type="component" value="Unassembled WGS sequence"/>
</dbReference>
<dbReference type="EMBL" id="PVWK01000159">
    <property type="protein sequence ID" value="PSB23699.1"/>
    <property type="molecule type" value="Genomic_DNA"/>
</dbReference>
<sequence length="368" mass="41738">MQRNQVTLANSNLATLQNQFAPSNAPNYEEAERLFVTLLHTDNLDKNLARLARTRKAFEKTVAAALMAAYNDAYNSSAAHRFLQRVLYRINRLKFFWYDELSNYTNERSLYLQNIRNRIETVWQDWELAQLDVASLQKLDVVEALLDRAAADLDPELSATGRYFRDEMTVAGYREMLAIASLDGLVEASQLSRTLGGVANEIHSVMTRLLVEEYGAGKLARKHSTYFATMLSELGMNTQPEAYLDAVPWEVLGTINHSFLLSERKRDYLRYAGGLLYTEISVPAAFDPYHAAAERLGLSSDAMSYWTLHIKVDKLHGRWMLDEVALPLVERYPNEAWELVLGYDQQRLMGDRAGEAVARAAQLADVGK</sequence>
<reference evidence="2" key="1">
    <citation type="submission" date="2018-02" db="EMBL/GenBank/DDBJ databases">
        <authorList>
            <person name="Moore K."/>
            <person name="Momper L."/>
        </authorList>
    </citation>
    <scope>NUCLEOTIDE SEQUENCE [LARGE SCALE GENOMIC DNA]</scope>
    <source>
        <strain evidence="2">ULC18</strain>
    </source>
</reference>
<dbReference type="Pfam" id="PF14518">
    <property type="entry name" value="Haem_oxygenas_2"/>
    <property type="match status" value="1"/>
</dbReference>
<accession>A0A2T1DT67</accession>
<proteinExistence type="predicted"/>
<dbReference type="SMART" id="SM01236">
    <property type="entry name" value="Haem_oxygenase_2"/>
    <property type="match status" value="1"/>
</dbReference>
<keyword evidence="2" id="KW-1185">Reference proteome</keyword>
<evidence type="ECO:0008006" key="3">
    <source>
        <dbReference type="Google" id="ProtNLM"/>
    </source>
</evidence>
<dbReference type="RefSeq" id="WP_106260808.1">
    <property type="nucleotide sequence ID" value="NZ_CAWNSW010000143.1"/>
</dbReference>
<protein>
    <recommendedName>
        <fullName evidence="3">Iron-containing redox enzyme family protein</fullName>
    </recommendedName>
</protein>
<name>A0A2T1DT67_9CYAN</name>
<dbReference type="SUPFAM" id="SSF48613">
    <property type="entry name" value="Heme oxygenase-like"/>
    <property type="match status" value="1"/>
</dbReference>
<organism evidence="1 2">
    <name type="scientific">Stenomitos frigidus ULC18</name>
    <dbReference type="NCBI Taxonomy" id="2107698"/>
    <lineage>
        <taxon>Bacteria</taxon>
        <taxon>Bacillati</taxon>
        <taxon>Cyanobacteriota</taxon>
        <taxon>Cyanophyceae</taxon>
        <taxon>Leptolyngbyales</taxon>
        <taxon>Leptolyngbyaceae</taxon>
        <taxon>Stenomitos</taxon>
    </lineage>
</organism>